<organism evidence="9 10">
    <name type="scientific">Tulasnella calospora MUT 4182</name>
    <dbReference type="NCBI Taxonomy" id="1051891"/>
    <lineage>
        <taxon>Eukaryota</taxon>
        <taxon>Fungi</taxon>
        <taxon>Dikarya</taxon>
        <taxon>Basidiomycota</taxon>
        <taxon>Agaricomycotina</taxon>
        <taxon>Agaricomycetes</taxon>
        <taxon>Cantharellales</taxon>
        <taxon>Tulasnellaceae</taxon>
        <taxon>Tulasnella</taxon>
    </lineage>
</organism>
<proteinExistence type="inferred from homology"/>
<evidence type="ECO:0000256" key="3">
    <source>
        <dbReference type="ARBA" id="ARBA00020983"/>
    </source>
</evidence>
<dbReference type="OrthoDB" id="1661054at2759"/>
<dbReference type="GO" id="GO:0017119">
    <property type="term" value="C:Golgi transport complex"/>
    <property type="evidence" value="ECO:0007669"/>
    <property type="project" value="InterPro"/>
</dbReference>
<dbReference type="EMBL" id="KN823001">
    <property type="protein sequence ID" value="KIO27917.1"/>
    <property type="molecule type" value="Genomic_DNA"/>
</dbReference>
<dbReference type="HOGENOM" id="CLU_017968_2_0_1"/>
<evidence type="ECO:0000256" key="1">
    <source>
        <dbReference type="ARBA" id="ARBA00004395"/>
    </source>
</evidence>
<evidence type="ECO:0000313" key="9">
    <source>
        <dbReference type="EMBL" id="KIO27917.1"/>
    </source>
</evidence>
<evidence type="ECO:0000256" key="4">
    <source>
        <dbReference type="ARBA" id="ARBA00022448"/>
    </source>
</evidence>
<evidence type="ECO:0000256" key="7">
    <source>
        <dbReference type="ARBA" id="ARBA00023136"/>
    </source>
</evidence>
<gene>
    <name evidence="9" type="ORF">M407DRAFT_14823</name>
</gene>
<keyword evidence="6" id="KW-0333">Golgi apparatus</keyword>
<evidence type="ECO:0000313" key="10">
    <source>
        <dbReference type="Proteomes" id="UP000054248"/>
    </source>
</evidence>
<dbReference type="PANTHER" id="PTHR21311">
    <property type="entry name" value="CONSERVED OLIGOMERIC GOLGI COMPLEX COMPONENT 8"/>
    <property type="match status" value="1"/>
</dbReference>
<keyword evidence="10" id="KW-1185">Reference proteome</keyword>
<dbReference type="GO" id="GO:0015031">
    <property type="term" value="P:protein transport"/>
    <property type="evidence" value="ECO:0007669"/>
    <property type="project" value="UniProtKB-KW"/>
</dbReference>
<comment type="similarity">
    <text evidence="2">Belongs to the COG8 family.</text>
</comment>
<dbReference type="Pfam" id="PF04124">
    <property type="entry name" value="Dor1"/>
    <property type="match status" value="1"/>
</dbReference>
<dbReference type="PANTHER" id="PTHR21311:SF0">
    <property type="entry name" value="CONSERVED OLIGOMERIC GOLGI COMPLEX SUBUNIT 8"/>
    <property type="match status" value="1"/>
</dbReference>
<evidence type="ECO:0000256" key="8">
    <source>
        <dbReference type="ARBA" id="ARBA00031347"/>
    </source>
</evidence>
<protein>
    <recommendedName>
        <fullName evidence="3">Conserved oligomeric Golgi complex subunit 8</fullName>
    </recommendedName>
    <alternativeName>
        <fullName evidence="8">Component of oligomeric Golgi complex 8</fullName>
    </alternativeName>
</protein>
<dbReference type="GO" id="GO:0006891">
    <property type="term" value="P:intra-Golgi vesicle-mediated transport"/>
    <property type="evidence" value="ECO:0007669"/>
    <property type="project" value="TreeGrafter"/>
</dbReference>
<name>A0A0C3M2J0_9AGAM</name>
<dbReference type="STRING" id="1051891.A0A0C3M2J0"/>
<evidence type="ECO:0000256" key="6">
    <source>
        <dbReference type="ARBA" id="ARBA00023034"/>
    </source>
</evidence>
<keyword evidence="5" id="KW-0653">Protein transport</keyword>
<keyword evidence="4" id="KW-0813">Transport</keyword>
<accession>A0A0C3M2J0</accession>
<keyword evidence="7" id="KW-0472">Membrane</keyword>
<evidence type="ECO:0000256" key="5">
    <source>
        <dbReference type="ARBA" id="ARBA00022927"/>
    </source>
</evidence>
<dbReference type="InterPro" id="IPR016159">
    <property type="entry name" value="Cullin_repeat-like_dom_sf"/>
</dbReference>
<dbReference type="AlphaFoldDB" id="A0A0C3M2J0"/>
<reference evidence="9 10" key="1">
    <citation type="submission" date="2014-04" db="EMBL/GenBank/DDBJ databases">
        <authorList>
            <consortium name="DOE Joint Genome Institute"/>
            <person name="Kuo A."/>
            <person name="Girlanda M."/>
            <person name="Perotto S."/>
            <person name="Kohler A."/>
            <person name="Nagy L.G."/>
            <person name="Floudas D."/>
            <person name="Copeland A."/>
            <person name="Barry K.W."/>
            <person name="Cichocki N."/>
            <person name="Veneault-Fourrey C."/>
            <person name="LaButti K."/>
            <person name="Lindquist E.A."/>
            <person name="Lipzen A."/>
            <person name="Lundell T."/>
            <person name="Morin E."/>
            <person name="Murat C."/>
            <person name="Sun H."/>
            <person name="Tunlid A."/>
            <person name="Henrissat B."/>
            <person name="Grigoriev I.V."/>
            <person name="Hibbett D.S."/>
            <person name="Martin F."/>
            <person name="Nordberg H.P."/>
            <person name="Cantor M.N."/>
            <person name="Hua S.X."/>
        </authorList>
    </citation>
    <scope>NUCLEOTIDE SEQUENCE [LARGE SCALE GENOMIC DNA]</scope>
    <source>
        <strain evidence="9 10">MUT 4182</strain>
    </source>
</reference>
<dbReference type="GO" id="GO:0000139">
    <property type="term" value="C:Golgi membrane"/>
    <property type="evidence" value="ECO:0007669"/>
    <property type="project" value="UniProtKB-SubCell"/>
</dbReference>
<dbReference type="SUPFAM" id="SSF74788">
    <property type="entry name" value="Cullin repeat-like"/>
    <property type="match status" value="1"/>
</dbReference>
<dbReference type="Proteomes" id="UP000054248">
    <property type="component" value="Unassembled WGS sequence"/>
</dbReference>
<sequence length="522" mass="58153">MPLYRILSRYGLNRWSVEFGWSKGSRTSGFGKPVNVMVDSRMKNVEVTGYNSASRISGIRSTLVDAVPALESQCSTFAQETRELREERRKVTTVLEQHEKLLDILEIPQLIDTCVKNGYYQEALDLANHTSSLVKRFPTIPIIRSVEVEVTNAINQMHSQLLQLLQEPAKLPSLLKAVNFLRRMNVLDEEELALAFLTSRGAYMRALFEAIERERTMDAARFLKKWIELWREGVYDVVTQFTSIFLERPPPSSHSSLPPDLRPFLTTFANTLIHQLLAVISRTIPQITDSPALSSLLTQLSYCSSSFARIGLDFRALLPPIFEKAAEDNFRKGVEEANSTLQTSLEKASGTKRGTPVRSPSTWMIQADAVVDPPSLPLSADTGSAAYVPSSMLTSYPPLATLLNAILTTLNSLRLLAPTSLLPSLLSLLDASLNKTSNILLTYLQQSLARQRRSFDLNDSTDADKREKAVVLAVARAWIYLVRFVRRGLVEGVYARKLKEFGSTGVGETLKGREGGGERLSA</sequence>
<reference evidence="10" key="2">
    <citation type="submission" date="2015-01" db="EMBL/GenBank/DDBJ databases">
        <title>Evolutionary Origins and Diversification of the Mycorrhizal Mutualists.</title>
        <authorList>
            <consortium name="DOE Joint Genome Institute"/>
            <consortium name="Mycorrhizal Genomics Consortium"/>
            <person name="Kohler A."/>
            <person name="Kuo A."/>
            <person name="Nagy L.G."/>
            <person name="Floudas D."/>
            <person name="Copeland A."/>
            <person name="Barry K.W."/>
            <person name="Cichocki N."/>
            <person name="Veneault-Fourrey C."/>
            <person name="LaButti K."/>
            <person name="Lindquist E.A."/>
            <person name="Lipzen A."/>
            <person name="Lundell T."/>
            <person name="Morin E."/>
            <person name="Murat C."/>
            <person name="Riley R."/>
            <person name="Ohm R."/>
            <person name="Sun H."/>
            <person name="Tunlid A."/>
            <person name="Henrissat B."/>
            <person name="Grigoriev I.V."/>
            <person name="Hibbett D.S."/>
            <person name="Martin F."/>
        </authorList>
    </citation>
    <scope>NUCLEOTIDE SEQUENCE [LARGE SCALE GENOMIC DNA]</scope>
    <source>
        <strain evidence="10">MUT 4182</strain>
    </source>
</reference>
<evidence type="ECO:0000256" key="2">
    <source>
        <dbReference type="ARBA" id="ARBA00006419"/>
    </source>
</evidence>
<comment type="subcellular location">
    <subcellularLocation>
        <location evidence="1">Golgi apparatus membrane</location>
        <topology evidence="1">Peripheral membrane protein</topology>
    </subcellularLocation>
</comment>
<dbReference type="InterPro" id="IPR007255">
    <property type="entry name" value="COG8"/>
</dbReference>